<dbReference type="OrthoDB" id="11475at2157"/>
<evidence type="ECO:0000256" key="7">
    <source>
        <dbReference type="SAM" id="MobiDB-lite"/>
    </source>
</evidence>
<dbReference type="PANTHER" id="PTHR30221:SF1">
    <property type="entry name" value="SMALL-CONDUCTANCE MECHANOSENSITIVE CHANNEL"/>
    <property type="match status" value="1"/>
</dbReference>
<dbReference type="PANTHER" id="PTHR30221">
    <property type="entry name" value="SMALL-CONDUCTANCE MECHANOSENSITIVE CHANNEL"/>
    <property type="match status" value="1"/>
</dbReference>
<evidence type="ECO:0000256" key="8">
    <source>
        <dbReference type="SAM" id="Phobius"/>
    </source>
</evidence>
<feature type="domain" description="Mechanosensitive ion channel MscS C-terminal" evidence="10">
    <location>
        <begin position="197"/>
        <end position="290"/>
    </location>
</feature>
<evidence type="ECO:0000256" key="6">
    <source>
        <dbReference type="ARBA" id="ARBA00023136"/>
    </source>
</evidence>
<evidence type="ECO:0000259" key="10">
    <source>
        <dbReference type="Pfam" id="PF21082"/>
    </source>
</evidence>
<evidence type="ECO:0000313" key="12">
    <source>
        <dbReference type="Proteomes" id="UP000219453"/>
    </source>
</evidence>
<evidence type="ECO:0000259" key="9">
    <source>
        <dbReference type="Pfam" id="PF00924"/>
    </source>
</evidence>
<dbReference type="SUPFAM" id="SSF50182">
    <property type="entry name" value="Sm-like ribonucleoproteins"/>
    <property type="match status" value="1"/>
</dbReference>
<dbReference type="Gene3D" id="2.30.30.60">
    <property type="match status" value="1"/>
</dbReference>
<dbReference type="InterPro" id="IPR045275">
    <property type="entry name" value="MscS_archaea/bacteria_type"/>
</dbReference>
<dbReference type="Pfam" id="PF21082">
    <property type="entry name" value="MS_channel_3rd"/>
    <property type="match status" value="1"/>
</dbReference>
<dbReference type="AlphaFoldDB" id="A0A285N493"/>
<evidence type="ECO:0000256" key="1">
    <source>
        <dbReference type="ARBA" id="ARBA00004651"/>
    </source>
</evidence>
<reference evidence="11 12" key="1">
    <citation type="submission" date="2017-09" db="EMBL/GenBank/DDBJ databases">
        <authorList>
            <person name="Ehlers B."/>
            <person name="Leendertz F.H."/>
        </authorList>
    </citation>
    <scope>NUCLEOTIDE SEQUENCE [LARGE SCALE GENOMIC DNA]</scope>
    <source>
        <strain evidence="11 12">DSM 27208</strain>
    </source>
</reference>
<keyword evidence="6 8" id="KW-0472">Membrane</keyword>
<comment type="similarity">
    <text evidence="2">Belongs to the MscS (TC 1.A.23) family.</text>
</comment>
<dbReference type="Gene3D" id="3.30.70.100">
    <property type="match status" value="1"/>
</dbReference>
<organism evidence="11 12">
    <name type="scientific">Natronoarchaeum philippinense</name>
    <dbReference type="NCBI Taxonomy" id="558529"/>
    <lineage>
        <taxon>Archaea</taxon>
        <taxon>Methanobacteriati</taxon>
        <taxon>Methanobacteriota</taxon>
        <taxon>Stenosarchaea group</taxon>
        <taxon>Halobacteria</taxon>
        <taxon>Halobacteriales</taxon>
        <taxon>Natronoarchaeaceae</taxon>
    </lineage>
</organism>
<dbReference type="EMBL" id="OBEJ01000001">
    <property type="protein sequence ID" value="SNZ04295.1"/>
    <property type="molecule type" value="Genomic_DNA"/>
</dbReference>
<feature type="transmembrane region" description="Helical" evidence="8">
    <location>
        <begin position="32"/>
        <end position="53"/>
    </location>
</feature>
<evidence type="ECO:0000256" key="5">
    <source>
        <dbReference type="ARBA" id="ARBA00022989"/>
    </source>
</evidence>
<protein>
    <submittedName>
        <fullName evidence="11">Small-conductance mechanosensitive channel</fullName>
    </submittedName>
</protein>
<dbReference type="InterPro" id="IPR011066">
    <property type="entry name" value="MscS_channel_C_sf"/>
</dbReference>
<sequence length="372" mass="40221">MTAGLTRAVLAQLPPRIAPVVSAVAEAVPSDVWNLVEAGLVLLVGWYVSKLVVRSVGRMIARQFKRPSITQTVLRGIRVSVLLVAVAIAGRIVGFQPGNILLSVTVFSAVVAVILAPIVGSVISGLFVLADQPFEIGDMIELTDNNGGQKGFVEDITLRYTKMFTLDNTFIVVPNSTIRERDVVNYSAEDERTRQSLSVLVTYESDLAEARRLFERSARQVDNVIPGGPGIRVGSARYDAAPTCFIDEYADHGVLLTLRYWLQEPYKLLVARSQIQENLWEELDGADVEFAYPHSHLVFDETSGQANVSVSQQGGRMAATGRPADRDRAGGAGRQAVGPTRDVAETSDADSEATADHTEPEAPSDDADSNAQ</sequence>
<accession>A0A285N493</accession>
<dbReference type="InterPro" id="IPR010920">
    <property type="entry name" value="LSM_dom_sf"/>
</dbReference>
<dbReference type="Gene3D" id="1.10.287.1260">
    <property type="match status" value="1"/>
</dbReference>
<dbReference type="SUPFAM" id="SSF82689">
    <property type="entry name" value="Mechanosensitive channel protein MscS (YggB), C-terminal domain"/>
    <property type="match status" value="1"/>
</dbReference>
<dbReference type="GO" id="GO:0005886">
    <property type="term" value="C:plasma membrane"/>
    <property type="evidence" value="ECO:0007669"/>
    <property type="project" value="UniProtKB-SubCell"/>
</dbReference>
<keyword evidence="5 8" id="KW-1133">Transmembrane helix</keyword>
<keyword evidence="4 8" id="KW-0812">Transmembrane</keyword>
<keyword evidence="12" id="KW-1185">Reference proteome</keyword>
<feature type="region of interest" description="Disordered" evidence="7">
    <location>
        <begin position="305"/>
        <end position="372"/>
    </location>
</feature>
<feature type="compositionally biased region" description="Polar residues" evidence="7">
    <location>
        <begin position="305"/>
        <end position="314"/>
    </location>
</feature>
<dbReference type="Proteomes" id="UP000219453">
    <property type="component" value="Unassembled WGS sequence"/>
</dbReference>
<evidence type="ECO:0000256" key="3">
    <source>
        <dbReference type="ARBA" id="ARBA00022475"/>
    </source>
</evidence>
<dbReference type="InterPro" id="IPR006685">
    <property type="entry name" value="MscS_channel_2nd"/>
</dbReference>
<evidence type="ECO:0000313" key="11">
    <source>
        <dbReference type="EMBL" id="SNZ04295.1"/>
    </source>
</evidence>
<dbReference type="GO" id="GO:0008381">
    <property type="term" value="F:mechanosensitive monoatomic ion channel activity"/>
    <property type="evidence" value="ECO:0007669"/>
    <property type="project" value="InterPro"/>
</dbReference>
<proteinExistence type="inferred from homology"/>
<feature type="compositionally biased region" description="Acidic residues" evidence="7">
    <location>
        <begin position="362"/>
        <end position="372"/>
    </location>
</feature>
<dbReference type="Pfam" id="PF00924">
    <property type="entry name" value="MS_channel_2nd"/>
    <property type="match status" value="1"/>
</dbReference>
<evidence type="ECO:0000256" key="4">
    <source>
        <dbReference type="ARBA" id="ARBA00022692"/>
    </source>
</evidence>
<feature type="transmembrane region" description="Helical" evidence="8">
    <location>
        <begin position="73"/>
        <end position="94"/>
    </location>
</feature>
<dbReference type="InterPro" id="IPR023408">
    <property type="entry name" value="MscS_beta-dom_sf"/>
</dbReference>
<keyword evidence="3" id="KW-1003">Cell membrane</keyword>
<comment type="subcellular location">
    <subcellularLocation>
        <location evidence="1">Cell membrane</location>
        <topology evidence="1">Multi-pass membrane protein</topology>
    </subcellularLocation>
</comment>
<feature type="transmembrane region" description="Helical" evidence="8">
    <location>
        <begin position="100"/>
        <end position="129"/>
    </location>
</feature>
<gene>
    <name evidence="11" type="ORF">SAMN06269185_0513</name>
</gene>
<dbReference type="InterPro" id="IPR049278">
    <property type="entry name" value="MS_channel_C"/>
</dbReference>
<dbReference type="RefSeq" id="WP_097007533.1">
    <property type="nucleotide sequence ID" value="NZ_OBEJ01000001.1"/>
</dbReference>
<evidence type="ECO:0000256" key="2">
    <source>
        <dbReference type="ARBA" id="ARBA00008017"/>
    </source>
</evidence>
<feature type="domain" description="Mechanosensitive ion channel MscS" evidence="9">
    <location>
        <begin position="118"/>
        <end position="187"/>
    </location>
</feature>
<name>A0A285N493_NATPI</name>